<evidence type="ECO:0000313" key="4">
    <source>
        <dbReference type="EMBL" id="KAG7527358.1"/>
    </source>
</evidence>
<comment type="similarity">
    <text evidence="1">Belongs to the MTFP1 family.</text>
</comment>
<proteinExistence type="inferred from homology"/>
<evidence type="ECO:0000256" key="1">
    <source>
        <dbReference type="ARBA" id="ARBA00009224"/>
    </source>
</evidence>
<dbReference type="GO" id="GO:0005739">
    <property type="term" value="C:mitochondrion"/>
    <property type="evidence" value="ECO:0007669"/>
    <property type="project" value="TreeGrafter"/>
</dbReference>
<evidence type="ECO:0000256" key="3">
    <source>
        <dbReference type="ARBA" id="ARBA00029631"/>
    </source>
</evidence>
<dbReference type="Proteomes" id="UP000812966">
    <property type="component" value="Unassembled WGS sequence"/>
</dbReference>
<keyword evidence="5" id="KW-1185">Reference proteome</keyword>
<dbReference type="AlphaFoldDB" id="A0A8K0JF50"/>
<dbReference type="EMBL" id="JABELV010000313">
    <property type="protein sequence ID" value="KAG7527358.1"/>
    <property type="molecule type" value="Genomic_DNA"/>
</dbReference>
<dbReference type="PANTHER" id="PTHR11001">
    <property type="entry name" value="MITOCHONDRIAL FISSION PROCESS PROTEIN 1"/>
    <property type="match status" value="1"/>
</dbReference>
<name>A0A8K0JF50_9TREE</name>
<protein>
    <recommendedName>
        <fullName evidence="2">Mitochondrial fission process protein 1</fullName>
    </recommendedName>
    <alternativeName>
        <fullName evidence="3">Mitochondrial 18 kDa protein</fullName>
    </alternativeName>
</protein>
<dbReference type="Pfam" id="PF10558">
    <property type="entry name" value="MTP18"/>
    <property type="match status" value="1"/>
</dbReference>
<reference evidence="4" key="1">
    <citation type="submission" date="2020-04" db="EMBL/GenBank/DDBJ databases">
        <title>Analysis of mating type loci in Filobasidium floriforme.</title>
        <authorList>
            <person name="Nowrousian M."/>
        </authorList>
    </citation>
    <scope>NUCLEOTIDE SEQUENCE</scope>
    <source>
        <strain evidence="4">CBS 6242</strain>
    </source>
</reference>
<dbReference type="InterPro" id="IPR019560">
    <property type="entry name" value="Mitochondrial_18_kDa_protein"/>
</dbReference>
<organism evidence="4 5">
    <name type="scientific">Filobasidium floriforme</name>
    <dbReference type="NCBI Taxonomy" id="5210"/>
    <lineage>
        <taxon>Eukaryota</taxon>
        <taxon>Fungi</taxon>
        <taxon>Dikarya</taxon>
        <taxon>Basidiomycota</taxon>
        <taxon>Agaricomycotina</taxon>
        <taxon>Tremellomycetes</taxon>
        <taxon>Filobasidiales</taxon>
        <taxon>Filobasidiaceae</taxon>
        <taxon>Filobasidium</taxon>
    </lineage>
</organism>
<gene>
    <name evidence="4" type="ORF">FFLO_07011</name>
</gene>
<dbReference type="OrthoDB" id="424969at2759"/>
<dbReference type="GO" id="GO:0000266">
    <property type="term" value="P:mitochondrial fission"/>
    <property type="evidence" value="ECO:0007669"/>
    <property type="project" value="TreeGrafter"/>
</dbReference>
<comment type="caution">
    <text evidence="4">The sequence shown here is derived from an EMBL/GenBank/DDBJ whole genome shotgun (WGS) entry which is preliminary data.</text>
</comment>
<evidence type="ECO:0000313" key="5">
    <source>
        <dbReference type="Proteomes" id="UP000812966"/>
    </source>
</evidence>
<dbReference type="PANTHER" id="PTHR11001:SF2">
    <property type="entry name" value="MITOCHONDRIAL FISSION PROCESS PROTEIN 1"/>
    <property type="match status" value="1"/>
</dbReference>
<evidence type="ECO:0000256" key="2">
    <source>
        <dbReference type="ARBA" id="ARBA00017835"/>
    </source>
</evidence>
<sequence length="224" mass="24628">MSNNQIVDQAIELEHKGEEKLDKLAAQDADSTDSNVRYMAYTNRLRTALSAASRYTAYTSDVGEAFRPVVNPLFVKAAYGVSWLYLLGDVSYETYKAKHNGPTALDLATGLGENSRLGMVAAKRGIFQAVASMALPAFTIHQTVAIASKRVFKNTLNPRVKAWGPTLSGLAVVPFLPYLFDKPVEHAVDYVFEKIEHRLVENHAAVVKASKKVDDVVQAVKDEL</sequence>
<accession>A0A8K0JF50</accession>